<accession>F8FIJ3</accession>
<dbReference type="FunFam" id="3.40.50.880:FF:000030">
    <property type="entry name" value="Gamma-glutamyl-gamma-aminobutyrate hydrolase PuuD"/>
    <property type="match status" value="1"/>
</dbReference>
<dbReference type="AlphaFoldDB" id="F8FIJ3"/>
<dbReference type="GO" id="GO:0005829">
    <property type="term" value="C:cytosol"/>
    <property type="evidence" value="ECO:0007669"/>
    <property type="project" value="TreeGrafter"/>
</dbReference>
<dbReference type="InterPro" id="IPR029062">
    <property type="entry name" value="Class_I_gatase-like"/>
</dbReference>
<dbReference type="Proteomes" id="UP000006620">
    <property type="component" value="Chromosome"/>
</dbReference>
<reference evidence="2" key="1">
    <citation type="submission" date="2011-06" db="EMBL/GenBank/DDBJ databases">
        <title>Complete genome sequence of Paenibacillus mucilaginosus KNP414.</title>
        <authorList>
            <person name="Wang J."/>
            <person name="Hu S."/>
            <person name="Hu X."/>
            <person name="Zhang B."/>
            <person name="Dong D."/>
            <person name="Zhang S."/>
            <person name="Zhao K."/>
            <person name="Wu D."/>
        </authorList>
    </citation>
    <scope>NUCLEOTIDE SEQUENCE [LARGE SCALE GENOMIC DNA]</scope>
    <source>
        <strain evidence="2">KNP414</strain>
    </source>
</reference>
<proteinExistence type="predicted"/>
<gene>
    <name evidence="1" type="ordered locus">KNP414_06213</name>
</gene>
<sequence length="255" mass="28931">MGYKKFTRTYRSSGEALSMKRPMIGVLPLYDKEKESYWMLPGYMKGIEAAGGIPVMLPLTADPEVITAMADTFDGFLFTGGHDVHPELYGERIEPVCGEPCTERDEMERVLFREVTAMDKPAFGICRGLQLFNVLLGGTLYQDIPTQFGSDIQVNHQQQPPYDQPVHRVYIEKGDPLHEMLQTDSMEVNSYHHQGIKQLSSQLVAAAKAEDGMIEAVRMPDKKFVLAVQWHPEFSYTSDPYNFRLFEEFVSSCKS</sequence>
<dbReference type="PANTHER" id="PTHR43235">
    <property type="entry name" value="GLUTAMINE AMIDOTRANSFERASE PB2B2.05-RELATED"/>
    <property type="match status" value="1"/>
</dbReference>
<dbReference type="GO" id="GO:0033969">
    <property type="term" value="F:gamma-glutamyl-gamma-aminobutyrate hydrolase activity"/>
    <property type="evidence" value="ECO:0007669"/>
    <property type="project" value="TreeGrafter"/>
</dbReference>
<evidence type="ECO:0000313" key="2">
    <source>
        <dbReference type="Proteomes" id="UP000006620"/>
    </source>
</evidence>
<dbReference type="InterPro" id="IPR044668">
    <property type="entry name" value="PuuD-like"/>
</dbReference>
<dbReference type="CDD" id="cd01745">
    <property type="entry name" value="GATase1_2"/>
    <property type="match status" value="1"/>
</dbReference>
<dbReference type="PANTHER" id="PTHR43235:SF1">
    <property type="entry name" value="GLUTAMINE AMIDOTRANSFERASE PB2B2.05-RELATED"/>
    <property type="match status" value="1"/>
</dbReference>
<dbReference type="SUPFAM" id="SSF52317">
    <property type="entry name" value="Class I glutamine amidotransferase-like"/>
    <property type="match status" value="1"/>
</dbReference>
<reference evidence="1 2" key="2">
    <citation type="journal article" date="2013" name="Genome Announc.">
        <title>Genome Sequence of Growth-Improving Paenibacillus mucilaginosus Strain KNP414.</title>
        <authorList>
            <person name="Lu J.J."/>
            <person name="Wang J.F."/>
            <person name="Hu X.F."/>
        </authorList>
    </citation>
    <scope>NUCLEOTIDE SEQUENCE [LARGE SCALE GENOMIC DNA]</scope>
    <source>
        <strain evidence="1 2">KNP414</strain>
    </source>
</reference>
<dbReference type="EMBL" id="CP002869">
    <property type="protein sequence ID" value="AEI44736.1"/>
    <property type="molecule type" value="Genomic_DNA"/>
</dbReference>
<evidence type="ECO:0000313" key="1">
    <source>
        <dbReference type="EMBL" id="AEI44736.1"/>
    </source>
</evidence>
<dbReference type="InterPro" id="IPR011697">
    <property type="entry name" value="Peptidase_C26"/>
</dbReference>
<organism evidence="1 2">
    <name type="scientific">Paenibacillus mucilaginosus (strain KNP414)</name>
    <dbReference type="NCBI Taxonomy" id="1036673"/>
    <lineage>
        <taxon>Bacteria</taxon>
        <taxon>Bacillati</taxon>
        <taxon>Bacillota</taxon>
        <taxon>Bacilli</taxon>
        <taxon>Bacillales</taxon>
        <taxon>Paenibacillaceae</taxon>
        <taxon>Paenibacillus</taxon>
    </lineage>
</organism>
<protein>
    <submittedName>
        <fullName evidence="1">Uncharacterized protein</fullName>
    </submittedName>
</protein>
<dbReference type="GO" id="GO:0006598">
    <property type="term" value="P:polyamine catabolic process"/>
    <property type="evidence" value="ECO:0007669"/>
    <property type="project" value="TreeGrafter"/>
</dbReference>
<dbReference type="PROSITE" id="PS51273">
    <property type="entry name" value="GATASE_TYPE_1"/>
    <property type="match status" value="1"/>
</dbReference>
<dbReference type="Pfam" id="PF07722">
    <property type="entry name" value="Peptidase_C26"/>
    <property type="match status" value="1"/>
</dbReference>
<dbReference type="PATRIC" id="fig|1036673.3.peg.5775"/>
<dbReference type="HOGENOM" id="CLU_030756_2_0_9"/>
<dbReference type="Gene3D" id="3.40.50.880">
    <property type="match status" value="1"/>
</dbReference>
<name>F8FIJ3_PAEMK</name>
<dbReference type="KEGG" id="pms:KNP414_06213"/>